<keyword evidence="3" id="KW-1185">Reference proteome</keyword>
<proteinExistence type="predicted"/>
<reference evidence="3" key="1">
    <citation type="submission" date="2016-06" db="EMBL/GenBank/DDBJ databases">
        <title>Parallel loss of symbiosis genes in relatives of nitrogen-fixing non-legume Parasponia.</title>
        <authorList>
            <person name="Van Velzen R."/>
            <person name="Holmer R."/>
            <person name="Bu F."/>
            <person name="Rutten L."/>
            <person name="Van Zeijl A."/>
            <person name="Liu W."/>
            <person name="Santuari L."/>
            <person name="Cao Q."/>
            <person name="Sharma T."/>
            <person name="Shen D."/>
            <person name="Roswanjaya Y."/>
            <person name="Wardhani T."/>
            <person name="Kalhor M.S."/>
            <person name="Jansen J."/>
            <person name="Van den Hoogen J."/>
            <person name="Gungor B."/>
            <person name="Hartog M."/>
            <person name="Hontelez J."/>
            <person name="Verver J."/>
            <person name="Yang W.-C."/>
            <person name="Schijlen E."/>
            <person name="Repin R."/>
            <person name="Schilthuizen M."/>
            <person name="Schranz E."/>
            <person name="Heidstra R."/>
            <person name="Miyata K."/>
            <person name="Fedorova E."/>
            <person name="Kohlen W."/>
            <person name="Bisseling T."/>
            <person name="Smit S."/>
            <person name="Geurts R."/>
        </authorList>
    </citation>
    <scope>NUCLEOTIDE SEQUENCE [LARGE SCALE GENOMIC DNA]</scope>
    <source>
        <strain evidence="3">cv. RG33-2</strain>
    </source>
</reference>
<gene>
    <name evidence="2" type="ORF">TorRG33x02_048170</name>
</gene>
<name>A0A2P5FNB7_TREOI</name>
<dbReference type="PANTHER" id="PTHR21737:SF4">
    <property type="entry name" value="SPLICING FACTOR CACTIN"/>
    <property type="match status" value="1"/>
</dbReference>
<dbReference type="InParanoid" id="A0A2P5FNB7"/>
<evidence type="ECO:0000259" key="1">
    <source>
        <dbReference type="Pfam" id="PF09732"/>
    </source>
</evidence>
<dbReference type="Pfam" id="PF09732">
    <property type="entry name" value="CactinC_cactus"/>
    <property type="match status" value="1"/>
</dbReference>
<accession>A0A2P5FNB7</accession>
<feature type="domain" description="Splicing factor Cactin C-terminal" evidence="1">
    <location>
        <begin position="116"/>
        <end position="222"/>
    </location>
</feature>
<evidence type="ECO:0000313" key="2">
    <source>
        <dbReference type="EMBL" id="PON99274.1"/>
    </source>
</evidence>
<dbReference type="AlphaFoldDB" id="A0A2P5FNB7"/>
<dbReference type="GO" id="GO:0005681">
    <property type="term" value="C:spliceosomal complex"/>
    <property type="evidence" value="ECO:0007669"/>
    <property type="project" value="TreeGrafter"/>
</dbReference>
<protein>
    <submittedName>
        <fullName evidence="2">Cactin, C-terminal</fullName>
    </submittedName>
</protein>
<sequence>MRKAVQVAEKLKIQSVSLYSNDLNPFGDPKLTEPFVWRRKIERDVARGVPLEEFSLKAVKRRQGENMAEIERERARAEFKDPERKEDQEDCMKLHFNGSDDLDGEINEQHMIVKIDKYQPRKPKYSTLVHTGYVWSKYNRTHYDHDNPPPKVVQGYKFDIFYPDLLDKKKGPTYTIEKDGNSSETCIICFHAGPPYEDIAFRIVNKEWDYSRKQGFKCTFEELNKTELIHSF</sequence>
<dbReference type="EMBL" id="JXTC01000019">
    <property type="protein sequence ID" value="PON99274.1"/>
    <property type="molecule type" value="Genomic_DNA"/>
</dbReference>
<dbReference type="InterPro" id="IPR019134">
    <property type="entry name" value="Cactin_C"/>
</dbReference>
<dbReference type="PANTHER" id="PTHR21737">
    <property type="entry name" value="POLYGLUTAMINE BINDING PROTEIN 1/MARVEL MEMBRANE-ASSOCIATING DOMAIN CONTAINING 3"/>
    <property type="match status" value="1"/>
</dbReference>
<dbReference type="SMART" id="SM01050">
    <property type="entry name" value="CactinC_cactus"/>
    <property type="match status" value="1"/>
</dbReference>
<dbReference type="GO" id="GO:0045292">
    <property type="term" value="P:mRNA cis splicing, via spliceosome"/>
    <property type="evidence" value="ECO:0007669"/>
    <property type="project" value="TreeGrafter"/>
</dbReference>
<organism evidence="2 3">
    <name type="scientific">Trema orientale</name>
    <name type="common">Charcoal tree</name>
    <name type="synonym">Celtis orientalis</name>
    <dbReference type="NCBI Taxonomy" id="63057"/>
    <lineage>
        <taxon>Eukaryota</taxon>
        <taxon>Viridiplantae</taxon>
        <taxon>Streptophyta</taxon>
        <taxon>Embryophyta</taxon>
        <taxon>Tracheophyta</taxon>
        <taxon>Spermatophyta</taxon>
        <taxon>Magnoliopsida</taxon>
        <taxon>eudicotyledons</taxon>
        <taxon>Gunneridae</taxon>
        <taxon>Pentapetalae</taxon>
        <taxon>rosids</taxon>
        <taxon>fabids</taxon>
        <taxon>Rosales</taxon>
        <taxon>Cannabaceae</taxon>
        <taxon>Trema</taxon>
    </lineage>
</organism>
<dbReference type="Proteomes" id="UP000237000">
    <property type="component" value="Unassembled WGS sequence"/>
</dbReference>
<dbReference type="OrthoDB" id="265955at2759"/>
<dbReference type="STRING" id="63057.A0A2P5FNB7"/>
<evidence type="ECO:0000313" key="3">
    <source>
        <dbReference type="Proteomes" id="UP000237000"/>
    </source>
</evidence>
<dbReference type="GO" id="GO:0005737">
    <property type="term" value="C:cytoplasm"/>
    <property type="evidence" value="ECO:0007669"/>
    <property type="project" value="TreeGrafter"/>
</dbReference>
<comment type="caution">
    <text evidence="2">The sequence shown here is derived from an EMBL/GenBank/DDBJ whole genome shotgun (WGS) entry which is preliminary data.</text>
</comment>